<dbReference type="Pfam" id="PF21099">
    <property type="entry name" value="POLQ_helical"/>
    <property type="match status" value="1"/>
</dbReference>
<dbReference type="InterPro" id="IPR050474">
    <property type="entry name" value="Hel308_SKI2-like"/>
</dbReference>
<evidence type="ECO:0000259" key="11">
    <source>
        <dbReference type="PROSITE" id="PS51194"/>
    </source>
</evidence>
<evidence type="ECO:0008006" key="14">
    <source>
        <dbReference type="Google" id="ProtNLM"/>
    </source>
</evidence>
<evidence type="ECO:0000256" key="2">
    <source>
        <dbReference type="ARBA" id="ARBA00022741"/>
    </source>
</evidence>
<dbReference type="Pfam" id="PF00270">
    <property type="entry name" value="DEAD"/>
    <property type="match status" value="1"/>
</dbReference>
<evidence type="ECO:0000256" key="9">
    <source>
        <dbReference type="ARBA" id="ARBA00048988"/>
    </source>
</evidence>
<dbReference type="FunCoup" id="A0A482XNG9">
    <property type="interactions" value="1181"/>
</dbReference>
<dbReference type="AlphaFoldDB" id="A0A482XNG9"/>
<proteinExistence type="predicted"/>
<dbReference type="OrthoDB" id="2320933at2759"/>
<feature type="domain" description="Helicase ATP-binding" evidence="10">
    <location>
        <begin position="284"/>
        <end position="456"/>
    </location>
</feature>
<dbReference type="SMART" id="SM00490">
    <property type="entry name" value="HELICc"/>
    <property type="match status" value="1"/>
</dbReference>
<dbReference type="InterPro" id="IPR048960">
    <property type="entry name" value="POLQ-like_helical"/>
</dbReference>
<dbReference type="Pfam" id="PF00271">
    <property type="entry name" value="Helicase_C"/>
    <property type="match status" value="1"/>
</dbReference>
<comment type="caution">
    <text evidence="12">The sequence shown here is derived from an EMBL/GenBank/DDBJ whole genome shotgun (WGS) entry which is preliminary data.</text>
</comment>
<sequence length="1023" mass="114298">MEDNIYEEFELDFSLPSEIASTPLCNGVKRTIGSLTCSPILSVASSSKSRKLLKLDDKIVSAAKSSNYLDEAENEIKSDANPDLNMLKWDDDSILNQVDLNFRNFIENDRLESGKISPSPDIFEEEGSDSDHACDMSVDVSNYKETSIREDLVSLKPEDHMSVDVSSDIKTVVTTTDTINTGKTEHNHWVDESIINWSQDILNKPAERKNDNDVCFGDRLKNILLNNALKPCKIVPNTPLSCSGSRNPSDADSFYGLPAIVKTLIKRYKGITQLYDWQTECLKLPAIEKKKNLMYALPTSGGKTLVAEILMLRTILCEEKDVLLVLPYVSIVQEKVRSLAPFAVEMGFLIEEYAGAKGVYPPLKRRRKHTIFIATIEKSLGLVHSYIETNRISELGLVVVDELHIIGEPRRGASLEAMLTKLMVTTKDVHIVGMSATIGNINEVAAFLKADVYTHNFRPVELKEFIKVEDEVFAVKMNEDPPLKFHTKLTFSYTPEMKQIDPDEIGGLVSQVAPEESCLVFCPSKKNCENVALLICRILKRQMLTYKQKEKGALFQALKSEGNGSVCPTLCKTLPYGVAYHNSGLTNAERKLVEEAFCAKTIFCICCTSTLAAGVNLPAKRVILRSPYIGTEFINLSRYKQMVGRAGRAGISNGCGESFLLCKPSDTLKVGELLHSPMDICKSQLRDPEPFNSFLLSAVGLSICSSKNALKRLMESTLLFTQNHDKCERDELVEETVAKLLESGALHVKKADDGEDSLSLSTRGRAAMKGTFDMETANRVFNDLQLAKKSLVVTNHLHLIYLITPYAMMDTIKFEQKPFTSKFMTLDNNAIQVALVLGIDERCVAQMMCGRKPKAELLPVLHRFYLSLVLFDLWEEKSVWEVSDSFQLSRGVISTLLNSAVAFASSVLRFCEELEEMWCFRRVLVEITNRLSHCCTPELIALMELPSVKIGRARQLYNSGFKTISTIANTEPKTLARVIDHLPWKVAHQIVAAAKLKLMTTVETLQEEAETVLAFLQNKVPPQ</sequence>
<keyword evidence="7" id="KW-0234">DNA repair</keyword>
<keyword evidence="4" id="KW-0378">Hydrolase</keyword>
<evidence type="ECO:0000313" key="12">
    <source>
        <dbReference type="EMBL" id="RZF47443.1"/>
    </source>
</evidence>
<dbReference type="PANTHER" id="PTHR47961">
    <property type="entry name" value="DNA POLYMERASE THETA, PUTATIVE (AFU_ORTHOLOGUE AFUA_1G05260)-RELATED"/>
    <property type="match status" value="1"/>
</dbReference>
<dbReference type="GO" id="GO:0005634">
    <property type="term" value="C:nucleus"/>
    <property type="evidence" value="ECO:0007669"/>
    <property type="project" value="UniProtKB-SubCell"/>
</dbReference>
<dbReference type="GO" id="GO:0003676">
    <property type="term" value="F:nucleic acid binding"/>
    <property type="evidence" value="ECO:0007669"/>
    <property type="project" value="InterPro"/>
</dbReference>
<dbReference type="GO" id="GO:0043138">
    <property type="term" value="F:3'-5' DNA helicase activity"/>
    <property type="evidence" value="ECO:0007669"/>
    <property type="project" value="UniProtKB-EC"/>
</dbReference>
<gene>
    <name evidence="12" type="ORF">LSTR_LSTR007370</name>
</gene>
<keyword evidence="6" id="KW-0067">ATP-binding</keyword>
<dbReference type="FunFam" id="3.40.50.300:FF:000813">
    <property type="entry name" value="helicase POLQ-like isoform X1"/>
    <property type="match status" value="1"/>
</dbReference>
<dbReference type="SMART" id="SM00487">
    <property type="entry name" value="DEXDc"/>
    <property type="match status" value="1"/>
</dbReference>
<dbReference type="InterPro" id="IPR057220">
    <property type="entry name" value="DUF7898"/>
</dbReference>
<dbReference type="GO" id="GO:0006302">
    <property type="term" value="P:double-strand break repair"/>
    <property type="evidence" value="ECO:0007669"/>
    <property type="project" value="UniProtKB-ARBA"/>
</dbReference>
<evidence type="ECO:0000256" key="1">
    <source>
        <dbReference type="ARBA" id="ARBA00004123"/>
    </source>
</evidence>
<dbReference type="InterPro" id="IPR014001">
    <property type="entry name" value="Helicase_ATP-bd"/>
</dbReference>
<dbReference type="Proteomes" id="UP000291343">
    <property type="component" value="Unassembled WGS sequence"/>
</dbReference>
<protein>
    <recommendedName>
        <fullName evidence="14">Helicase POLQ-like</fullName>
    </recommendedName>
</protein>
<dbReference type="InterPro" id="IPR027417">
    <property type="entry name" value="P-loop_NTPase"/>
</dbReference>
<evidence type="ECO:0000256" key="7">
    <source>
        <dbReference type="ARBA" id="ARBA00023204"/>
    </source>
</evidence>
<keyword evidence="13" id="KW-1185">Reference proteome</keyword>
<dbReference type="Gene3D" id="1.10.150.20">
    <property type="entry name" value="5' to 3' exonuclease, C-terminal subdomain"/>
    <property type="match status" value="1"/>
</dbReference>
<accession>A0A482XNG9</accession>
<dbReference type="SUPFAM" id="SSF52540">
    <property type="entry name" value="P-loop containing nucleoside triphosphate hydrolases"/>
    <property type="match status" value="1"/>
</dbReference>
<dbReference type="Gene3D" id="1.10.3380.20">
    <property type="match status" value="1"/>
</dbReference>
<feature type="domain" description="Helicase C-terminal" evidence="11">
    <location>
        <begin position="504"/>
        <end position="689"/>
    </location>
</feature>
<keyword evidence="3" id="KW-0227">DNA damage</keyword>
<dbReference type="Pfam" id="PF20470">
    <property type="entry name" value="HTH_61"/>
    <property type="match status" value="1"/>
</dbReference>
<dbReference type="GO" id="GO:0016787">
    <property type="term" value="F:hydrolase activity"/>
    <property type="evidence" value="ECO:0007669"/>
    <property type="project" value="UniProtKB-KW"/>
</dbReference>
<comment type="catalytic activity">
    <reaction evidence="9">
        <text>ATP + H2O = ADP + phosphate + H(+)</text>
        <dbReference type="Rhea" id="RHEA:13065"/>
        <dbReference type="ChEBI" id="CHEBI:15377"/>
        <dbReference type="ChEBI" id="CHEBI:15378"/>
        <dbReference type="ChEBI" id="CHEBI:30616"/>
        <dbReference type="ChEBI" id="CHEBI:43474"/>
        <dbReference type="ChEBI" id="CHEBI:456216"/>
        <dbReference type="EC" id="5.6.2.4"/>
    </reaction>
</comment>
<dbReference type="PROSITE" id="PS51192">
    <property type="entry name" value="HELICASE_ATP_BIND_1"/>
    <property type="match status" value="1"/>
</dbReference>
<dbReference type="InterPro" id="IPR001650">
    <property type="entry name" value="Helicase_C-like"/>
</dbReference>
<dbReference type="SMR" id="A0A482XNG9"/>
<dbReference type="PROSITE" id="PS51194">
    <property type="entry name" value="HELICASE_CTER"/>
    <property type="match status" value="1"/>
</dbReference>
<evidence type="ECO:0000313" key="13">
    <source>
        <dbReference type="Proteomes" id="UP000291343"/>
    </source>
</evidence>
<evidence type="ECO:0000256" key="4">
    <source>
        <dbReference type="ARBA" id="ARBA00022801"/>
    </source>
</evidence>
<organism evidence="12 13">
    <name type="scientific">Laodelphax striatellus</name>
    <name type="common">Small brown planthopper</name>
    <name type="synonym">Delphax striatella</name>
    <dbReference type="NCBI Taxonomy" id="195883"/>
    <lineage>
        <taxon>Eukaryota</taxon>
        <taxon>Metazoa</taxon>
        <taxon>Ecdysozoa</taxon>
        <taxon>Arthropoda</taxon>
        <taxon>Hexapoda</taxon>
        <taxon>Insecta</taxon>
        <taxon>Pterygota</taxon>
        <taxon>Neoptera</taxon>
        <taxon>Paraneoptera</taxon>
        <taxon>Hemiptera</taxon>
        <taxon>Auchenorrhyncha</taxon>
        <taxon>Fulgoroidea</taxon>
        <taxon>Delphacidae</taxon>
        <taxon>Criomorphinae</taxon>
        <taxon>Laodelphax</taxon>
    </lineage>
</organism>
<dbReference type="CDD" id="cd18026">
    <property type="entry name" value="DEXHc_POLQ-like"/>
    <property type="match status" value="1"/>
</dbReference>
<dbReference type="InParanoid" id="A0A482XNG9"/>
<keyword evidence="2" id="KW-0547">Nucleotide-binding</keyword>
<keyword evidence="5" id="KW-0347">Helicase</keyword>
<evidence type="ECO:0000256" key="8">
    <source>
        <dbReference type="ARBA" id="ARBA00023242"/>
    </source>
</evidence>
<dbReference type="InterPro" id="IPR046931">
    <property type="entry name" value="HTH_61"/>
</dbReference>
<name>A0A482XNG9_LAOST</name>
<dbReference type="CDD" id="cd18795">
    <property type="entry name" value="SF2_C_Ski2"/>
    <property type="match status" value="1"/>
</dbReference>
<comment type="subcellular location">
    <subcellularLocation>
        <location evidence="1">Nucleus</location>
    </subcellularLocation>
</comment>
<dbReference type="EMBL" id="QKKF02004189">
    <property type="protein sequence ID" value="RZF47443.1"/>
    <property type="molecule type" value="Genomic_DNA"/>
</dbReference>
<evidence type="ECO:0000256" key="3">
    <source>
        <dbReference type="ARBA" id="ARBA00022763"/>
    </source>
</evidence>
<dbReference type="SUPFAM" id="SSF158702">
    <property type="entry name" value="Sec63 N-terminal domain-like"/>
    <property type="match status" value="1"/>
</dbReference>
<evidence type="ECO:0000259" key="10">
    <source>
        <dbReference type="PROSITE" id="PS51192"/>
    </source>
</evidence>
<dbReference type="GO" id="GO:0005524">
    <property type="term" value="F:ATP binding"/>
    <property type="evidence" value="ECO:0007669"/>
    <property type="project" value="UniProtKB-KW"/>
</dbReference>
<dbReference type="PANTHER" id="PTHR47961:SF12">
    <property type="entry name" value="HELICASE POLQ-LIKE"/>
    <property type="match status" value="1"/>
</dbReference>
<keyword evidence="8" id="KW-0539">Nucleus</keyword>
<dbReference type="Pfam" id="PF25453">
    <property type="entry name" value="DUF7898"/>
    <property type="match status" value="1"/>
</dbReference>
<dbReference type="STRING" id="195883.A0A482XNG9"/>
<reference evidence="12 13" key="1">
    <citation type="journal article" date="2017" name="Gigascience">
        <title>Genome sequence of the small brown planthopper, Laodelphax striatellus.</title>
        <authorList>
            <person name="Zhu J."/>
            <person name="Jiang F."/>
            <person name="Wang X."/>
            <person name="Yang P."/>
            <person name="Bao Y."/>
            <person name="Zhao W."/>
            <person name="Wang W."/>
            <person name="Lu H."/>
            <person name="Wang Q."/>
            <person name="Cui N."/>
            <person name="Li J."/>
            <person name="Chen X."/>
            <person name="Luo L."/>
            <person name="Yu J."/>
            <person name="Kang L."/>
            <person name="Cui F."/>
        </authorList>
    </citation>
    <scope>NUCLEOTIDE SEQUENCE [LARGE SCALE GENOMIC DNA]</scope>
    <source>
        <strain evidence="12">Lst14</strain>
    </source>
</reference>
<evidence type="ECO:0000256" key="6">
    <source>
        <dbReference type="ARBA" id="ARBA00022840"/>
    </source>
</evidence>
<dbReference type="InterPro" id="IPR011545">
    <property type="entry name" value="DEAD/DEAH_box_helicase_dom"/>
</dbReference>
<dbReference type="Gene3D" id="3.40.50.300">
    <property type="entry name" value="P-loop containing nucleotide triphosphate hydrolases"/>
    <property type="match status" value="2"/>
</dbReference>
<evidence type="ECO:0000256" key="5">
    <source>
        <dbReference type="ARBA" id="ARBA00022806"/>
    </source>
</evidence>